<sequence length="141" mass="16644">MIKKERLDPRFKRPISTEDSEGNSFAFPNFPAALEMMAGAMDWHKRAKFIFASKIEMDFEQCFEWIEQGRRFEERGRDPKNYQNPEAAKGHPYGTWLAFQRSLEPFKGDRKAFVEANSNGLSRREIDQKIDQYWKLKDGQT</sequence>
<organism evidence="2 3">
    <name type="scientific">Candidatus Gottesmanbacteria bacterium RIFCSPHIGHO2_01_FULL_42_12</name>
    <dbReference type="NCBI Taxonomy" id="1798377"/>
    <lineage>
        <taxon>Bacteria</taxon>
        <taxon>Candidatus Gottesmaniibacteriota</taxon>
    </lineage>
</organism>
<dbReference type="AlphaFoldDB" id="A0A1F5Z5L4"/>
<feature type="region of interest" description="Disordered" evidence="1">
    <location>
        <begin position="1"/>
        <end position="22"/>
    </location>
</feature>
<dbReference type="EMBL" id="MFJG01000003">
    <property type="protein sequence ID" value="OGG07683.1"/>
    <property type="molecule type" value="Genomic_DNA"/>
</dbReference>
<evidence type="ECO:0000313" key="3">
    <source>
        <dbReference type="Proteomes" id="UP000178681"/>
    </source>
</evidence>
<gene>
    <name evidence="2" type="ORF">A2872_01845</name>
</gene>
<accession>A0A1F5Z5L4</accession>
<dbReference type="STRING" id="1798377.A2872_01845"/>
<reference evidence="2 3" key="1">
    <citation type="journal article" date="2016" name="Nat. Commun.">
        <title>Thousands of microbial genomes shed light on interconnected biogeochemical processes in an aquifer system.</title>
        <authorList>
            <person name="Anantharaman K."/>
            <person name="Brown C.T."/>
            <person name="Hug L.A."/>
            <person name="Sharon I."/>
            <person name="Castelle C.J."/>
            <person name="Probst A.J."/>
            <person name="Thomas B.C."/>
            <person name="Singh A."/>
            <person name="Wilkins M.J."/>
            <person name="Karaoz U."/>
            <person name="Brodie E.L."/>
            <person name="Williams K.H."/>
            <person name="Hubbard S.S."/>
            <person name="Banfield J.F."/>
        </authorList>
    </citation>
    <scope>NUCLEOTIDE SEQUENCE [LARGE SCALE GENOMIC DNA]</scope>
</reference>
<name>A0A1F5Z5L4_9BACT</name>
<dbReference type="Proteomes" id="UP000178681">
    <property type="component" value="Unassembled WGS sequence"/>
</dbReference>
<evidence type="ECO:0000313" key="2">
    <source>
        <dbReference type="EMBL" id="OGG07683.1"/>
    </source>
</evidence>
<feature type="compositionally biased region" description="Basic and acidic residues" evidence="1">
    <location>
        <begin position="1"/>
        <end position="11"/>
    </location>
</feature>
<evidence type="ECO:0000256" key="1">
    <source>
        <dbReference type="SAM" id="MobiDB-lite"/>
    </source>
</evidence>
<comment type="caution">
    <text evidence="2">The sequence shown here is derived from an EMBL/GenBank/DDBJ whole genome shotgun (WGS) entry which is preliminary data.</text>
</comment>
<proteinExistence type="predicted"/>
<protein>
    <submittedName>
        <fullName evidence="2">Uncharacterized protein</fullName>
    </submittedName>
</protein>